<dbReference type="Gene3D" id="1.10.533.10">
    <property type="entry name" value="Death Domain, Fas"/>
    <property type="match status" value="1"/>
</dbReference>
<keyword evidence="5" id="KW-0804">Transcription</keyword>
<evidence type="ECO:0000256" key="3">
    <source>
        <dbReference type="ARBA" id="ARBA00023015"/>
    </source>
</evidence>
<evidence type="ECO:0000256" key="4">
    <source>
        <dbReference type="ARBA" id="ARBA00023125"/>
    </source>
</evidence>
<dbReference type="PANTHER" id="PTHR15205">
    <property type="entry name" value="DEATH EFFECTOR DOMAIN-CONTAINING PROTEIN"/>
    <property type="match status" value="1"/>
</dbReference>
<dbReference type="SMART" id="SM00031">
    <property type="entry name" value="DED"/>
    <property type="match status" value="1"/>
</dbReference>
<evidence type="ECO:0000256" key="7">
    <source>
        <dbReference type="SAM" id="MobiDB-lite"/>
    </source>
</evidence>
<keyword evidence="6" id="KW-0539">Nucleus</keyword>
<keyword evidence="9" id="KW-1185">Reference proteome</keyword>
<keyword evidence="2" id="KW-0053">Apoptosis</keyword>
<dbReference type="Pfam" id="PF01335">
    <property type="entry name" value="DED"/>
    <property type="match status" value="1"/>
</dbReference>
<feature type="compositionally biased region" description="Basic and acidic residues" evidence="7">
    <location>
        <begin position="177"/>
        <end position="186"/>
    </location>
</feature>
<dbReference type="PANTHER" id="PTHR15205:SF0">
    <property type="entry name" value="DED DOMAIN-CONTAINING PROTEIN"/>
    <property type="match status" value="1"/>
</dbReference>
<dbReference type="RefSeq" id="XP_013782170.1">
    <property type="nucleotide sequence ID" value="XM_013926716.2"/>
</dbReference>
<feature type="region of interest" description="Disordered" evidence="7">
    <location>
        <begin position="128"/>
        <end position="194"/>
    </location>
</feature>
<protein>
    <submittedName>
        <fullName evidence="10">Death effector domain-containing protein-like</fullName>
    </submittedName>
</protein>
<reference evidence="10" key="1">
    <citation type="submission" date="2025-08" db="UniProtKB">
        <authorList>
            <consortium name="RefSeq"/>
        </authorList>
    </citation>
    <scope>IDENTIFICATION</scope>
    <source>
        <tissue evidence="10">Muscle</tissue>
    </source>
</reference>
<dbReference type="InterPro" id="IPR001875">
    <property type="entry name" value="DED_dom"/>
</dbReference>
<dbReference type="Pfam" id="PF20694">
    <property type="entry name" value="TRADD-like_N"/>
    <property type="match status" value="1"/>
</dbReference>
<evidence type="ECO:0000259" key="8">
    <source>
        <dbReference type="PROSITE" id="PS50168"/>
    </source>
</evidence>
<proteinExistence type="predicted"/>
<evidence type="ECO:0000313" key="9">
    <source>
        <dbReference type="Proteomes" id="UP000694941"/>
    </source>
</evidence>
<organism evidence="9 10">
    <name type="scientific">Limulus polyphemus</name>
    <name type="common">Atlantic horseshoe crab</name>
    <dbReference type="NCBI Taxonomy" id="6850"/>
    <lineage>
        <taxon>Eukaryota</taxon>
        <taxon>Metazoa</taxon>
        <taxon>Ecdysozoa</taxon>
        <taxon>Arthropoda</taxon>
        <taxon>Chelicerata</taxon>
        <taxon>Merostomata</taxon>
        <taxon>Xiphosura</taxon>
        <taxon>Limulidae</taxon>
        <taxon>Limulus</taxon>
    </lineage>
</organism>
<dbReference type="InterPro" id="IPR038856">
    <property type="entry name" value="DEDD/DEDD2"/>
</dbReference>
<dbReference type="PROSITE" id="PS50168">
    <property type="entry name" value="DED"/>
    <property type="match status" value="1"/>
</dbReference>
<evidence type="ECO:0000256" key="2">
    <source>
        <dbReference type="ARBA" id="ARBA00022703"/>
    </source>
</evidence>
<evidence type="ECO:0000256" key="1">
    <source>
        <dbReference type="ARBA" id="ARBA00004604"/>
    </source>
</evidence>
<keyword evidence="3" id="KW-0805">Transcription regulation</keyword>
<dbReference type="Proteomes" id="UP000694941">
    <property type="component" value="Unplaced"/>
</dbReference>
<gene>
    <name evidence="10" type="primary">LOC106466432</name>
</gene>
<dbReference type="InterPro" id="IPR011029">
    <property type="entry name" value="DEATH-like_dom_sf"/>
</dbReference>
<evidence type="ECO:0000256" key="6">
    <source>
        <dbReference type="ARBA" id="ARBA00023242"/>
    </source>
</evidence>
<name>A0ABM1BHM5_LIMPO</name>
<dbReference type="SUPFAM" id="SSF47986">
    <property type="entry name" value="DEATH domain"/>
    <property type="match status" value="1"/>
</dbReference>
<dbReference type="InterPro" id="IPR049341">
    <property type="entry name" value="TRADD-like_N"/>
</dbReference>
<feature type="compositionally biased region" description="Polar residues" evidence="7">
    <location>
        <begin position="144"/>
        <end position="159"/>
    </location>
</feature>
<accession>A0ABM1BHM5</accession>
<evidence type="ECO:0000313" key="10">
    <source>
        <dbReference type="RefSeq" id="XP_013782170.1"/>
    </source>
</evidence>
<keyword evidence="4" id="KW-0238">DNA-binding</keyword>
<feature type="compositionally biased region" description="Basic residues" evidence="7">
    <location>
        <begin position="167"/>
        <end position="176"/>
    </location>
</feature>
<feature type="domain" description="DED" evidence="8">
    <location>
        <begin position="23"/>
        <end position="101"/>
    </location>
</feature>
<sequence length="325" mass="36966">MANIESSRCRGMEKNLLNFRWKILFNILKRVGEHLTMAEVKLLVFLTGSAIDETTKSRIRNGKDLIMALIKCGACDESNLRSIIHLLKCIKRYDLLHLISAKNKRKVSPDPVEQYLIQLSQVSDINEQAPSSACRSPASISDGEPSTSLETRVGRNQNSDDIDTPVKKLRRSPRHQKPTDSQKPDNSEMTDFPSGAKIKYTSDVRLRVRAEYCNYENALRGAISSNKVDPIERHLERFSQANTILRSRDLGDIVCNIRFSEITYLDAFWRDYLNGALLDALKGVFITDSLKQAVGNEAIKLLVNVDEEDYERGRRILLQNLQQIQ</sequence>
<evidence type="ECO:0000256" key="5">
    <source>
        <dbReference type="ARBA" id="ARBA00023163"/>
    </source>
</evidence>
<dbReference type="GeneID" id="106466432"/>
<comment type="subcellular location">
    <subcellularLocation>
        <location evidence="1">Nucleus</location>
        <location evidence="1">Nucleolus</location>
    </subcellularLocation>
</comment>